<dbReference type="Proteomes" id="UP001430953">
    <property type="component" value="Unassembled WGS sequence"/>
</dbReference>
<sequence>MRTLKDLRVIPRSYHNVTWRPGNKLRICPRVFFFPVFSFLSGTKREGKKRSTWRKRHGERERKKRGAARLELVLVTLNVHFHFWINDHAHLRKSSPAGPRRRGRDRVVNRRHSIYTRGYLWWLDTLSNINNIRGETRLHGVRASGSLFVRKPRRRTSRIRTKSNNLAKLMDVIIDNANEVDQCLRRNQKSSAYSVMLINTPV</sequence>
<evidence type="ECO:0000313" key="1">
    <source>
        <dbReference type="EMBL" id="KAL0131503.1"/>
    </source>
</evidence>
<gene>
    <name evidence="1" type="ORF">PUN28_002792</name>
</gene>
<proteinExistence type="predicted"/>
<organism evidence="1 2">
    <name type="scientific">Cardiocondyla obscurior</name>
    <dbReference type="NCBI Taxonomy" id="286306"/>
    <lineage>
        <taxon>Eukaryota</taxon>
        <taxon>Metazoa</taxon>
        <taxon>Ecdysozoa</taxon>
        <taxon>Arthropoda</taxon>
        <taxon>Hexapoda</taxon>
        <taxon>Insecta</taxon>
        <taxon>Pterygota</taxon>
        <taxon>Neoptera</taxon>
        <taxon>Endopterygota</taxon>
        <taxon>Hymenoptera</taxon>
        <taxon>Apocrita</taxon>
        <taxon>Aculeata</taxon>
        <taxon>Formicoidea</taxon>
        <taxon>Formicidae</taxon>
        <taxon>Myrmicinae</taxon>
        <taxon>Cardiocondyla</taxon>
    </lineage>
</organism>
<reference evidence="1 2" key="1">
    <citation type="submission" date="2023-03" db="EMBL/GenBank/DDBJ databases">
        <title>High recombination rates correlate with genetic variation in Cardiocondyla obscurior ants.</title>
        <authorList>
            <person name="Errbii M."/>
        </authorList>
    </citation>
    <scope>NUCLEOTIDE SEQUENCE [LARGE SCALE GENOMIC DNA]</scope>
    <source>
        <strain evidence="1">Alpha-2009</strain>
        <tissue evidence="1">Whole body</tissue>
    </source>
</reference>
<dbReference type="AlphaFoldDB" id="A0AAW2GWC8"/>
<evidence type="ECO:0000313" key="2">
    <source>
        <dbReference type="Proteomes" id="UP001430953"/>
    </source>
</evidence>
<accession>A0AAW2GWC8</accession>
<protein>
    <submittedName>
        <fullName evidence="1">Uncharacterized protein</fullName>
    </submittedName>
</protein>
<name>A0AAW2GWC8_9HYME</name>
<dbReference type="EMBL" id="JADYXP020000002">
    <property type="protein sequence ID" value="KAL0131503.1"/>
    <property type="molecule type" value="Genomic_DNA"/>
</dbReference>
<comment type="caution">
    <text evidence="1">The sequence shown here is derived from an EMBL/GenBank/DDBJ whole genome shotgun (WGS) entry which is preliminary data.</text>
</comment>
<keyword evidence="2" id="KW-1185">Reference proteome</keyword>